<dbReference type="PROSITE" id="PS00972">
    <property type="entry name" value="USP_1"/>
    <property type="match status" value="1"/>
</dbReference>
<feature type="region of interest" description="Disordered" evidence="9">
    <location>
        <begin position="611"/>
        <end position="647"/>
    </location>
</feature>
<keyword evidence="4 8" id="KW-0833">Ubl conjugation pathway</keyword>
<gene>
    <name evidence="11" type="ORF">RND81_08G141700</name>
</gene>
<evidence type="ECO:0000256" key="3">
    <source>
        <dbReference type="ARBA" id="ARBA00022670"/>
    </source>
</evidence>
<dbReference type="GO" id="GO:0004843">
    <property type="term" value="F:cysteine-type deubiquitinase activity"/>
    <property type="evidence" value="ECO:0007669"/>
    <property type="project" value="UniProtKB-UniRule"/>
</dbReference>
<dbReference type="Gene3D" id="3.90.70.10">
    <property type="entry name" value="Cysteine proteinases"/>
    <property type="match status" value="1"/>
</dbReference>
<dbReference type="GO" id="GO:0005634">
    <property type="term" value="C:nucleus"/>
    <property type="evidence" value="ECO:0007669"/>
    <property type="project" value="TreeGrafter"/>
</dbReference>
<feature type="domain" description="USP" evidence="10">
    <location>
        <begin position="208"/>
        <end position="505"/>
    </location>
</feature>
<keyword evidence="6 8" id="KW-0788">Thiol protease</keyword>
<dbReference type="Pfam" id="PF00443">
    <property type="entry name" value="UCH"/>
    <property type="match status" value="1"/>
</dbReference>
<dbReference type="EC" id="3.4.19.12" evidence="8"/>
<dbReference type="PROSITE" id="PS00973">
    <property type="entry name" value="USP_2"/>
    <property type="match status" value="1"/>
</dbReference>
<dbReference type="GO" id="GO:0006508">
    <property type="term" value="P:proteolysis"/>
    <property type="evidence" value="ECO:0007669"/>
    <property type="project" value="UniProtKB-KW"/>
</dbReference>
<evidence type="ECO:0000256" key="1">
    <source>
        <dbReference type="ARBA" id="ARBA00000707"/>
    </source>
</evidence>
<dbReference type="GO" id="GO:0005829">
    <property type="term" value="C:cytosol"/>
    <property type="evidence" value="ECO:0007669"/>
    <property type="project" value="TreeGrafter"/>
</dbReference>
<feature type="compositionally biased region" description="Basic residues" evidence="9">
    <location>
        <begin position="720"/>
        <end position="753"/>
    </location>
</feature>
<reference evidence="11" key="1">
    <citation type="submission" date="2024-03" db="EMBL/GenBank/DDBJ databases">
        <title>WGS assembly of Saponaria officinalis var. Norfolk2.</title>
        <authorList>
            <person name="Jenkins J."/>
            <person name="Shu S."/>
            <person name="Grimwood J."/>
            <person name="Barry K."/>
            <person name="Goodstein D."/>
            <person name="Schmutz J."/>
            <person name="Leebens-Mack J."/>
            <person name="Osbourn A."/>
        </authorList>
    </citation>
    <scope>NUCLEOTIDE SEQUENCE [LARGE SCALE GENOMIC DNA]</scope>
    <source>
        <strain evidence="11">JIC</strain>
    </source>
</reference>
<dbReference type="Proteomes" id="UP001443914">
    <property type="component" value="Unassembled WGS sequence"/>
</dbReference>
<comment type="caution">
    <text evidence="11">The sequence shown here is derived from an EMBL/GenBank/DDBJ whole genome shotgun (WGS) entry which is preliminary data.</text>
</comment>
<protein>
    <recommendedName>
        <fullName evidence="8">Ubiquitin carboxyl-terminal hydrolase</fullName>
        <ecNumber evidence="8">3.4.19.12</ecNumber>
    </recommendedName>
</protein>
<evidence type="ECO:0000256" key="9">
    <source>
        <dbReference type="SAM" id="MobiDB-lite"/>
    </source>
</evidence>
<evidence type="ECO:0000256" key="5">
    <source>
        <dbReference type="ARBA" id="ARBA00022801"/>
    </source>
</evidence>
<dbReference type="GO" id="GO:0016579">
    <property type="term" value="P:protein deubiquitination"/>
    <property type="evidence" value="ECO:0007669"/>
    <property type="project" value="InterPro"/>
</dbReference>
<keyword evidence="3 8" id="KW-0645">Protease</keyword>
<organism evidence="11 12">
    <name type="scientific">Saponaria officinalis</name>
    <name type="common">Common soapwort</name>
    <name type="synonym">Lychnis saponaria</name>
    <dbReference type="NCBI Taxonomy" id="3572"/>
    <lineage>
        <taxon>Eukaryota</taxon>
        <taxon>Viridiplantae</taxon>
        <taxon>Streptophyta</taxon>
        <taxon>Embryophyta</taxon>
        <taxon>Tracheophyta</taxon>
        <taxon>Spermatophyta</taxon>
        <taxon>Magnoliopsida</taxon>
        <taxon>eudicotyledons</taxon>
        <taxon>Gunneridae</taxon>
        <taxon>Pentapetalae</taxon>
        <taxon>Caryophyllales</taxon>
        <taxon>Caryophyllaceae</taxon>
        <taxon>Caryophylleae</taxon>
        <taxon>Saponaria</taxon>
    </lineage>
</organism>
<evidence type="ECO:0000313" key="12">
    <source>
        <dbReference type="Proteomes" id="UP001443914"/>
    </source>
</evidence>
<feature type="region of interest" description="Disordered" evidence="9">
    <location>
        <begin position="663"/>
        <end position="753"/>
    </location>
</feature>
<dbReference type="InterPro" id="IPR001394">
    <property type="entry name" value="Peptidase_C19_UCH"/>
</dbReference>
<evidence type="ECO:0000256" key="7">
    <source>
        <dbReference type="ARBA" id="ARBA00037450"/>
    </source>
</evidence>
<feature type="compositionally biased region" description="Basic and acidic residues" evidence="9">
    <location>
        <begin position="676"/>
        <end position="691"/>
    </location>
</feature>
<evidence type="ECO:0000256" key="2">
    <source>
        <dbReference type="ARBA" id="ARBA00009085"/>
    </source>
</evidence>
<dbReference type="InterPro" id="IPR038765">
    <property type="entry name" value="Papain-like_cys_pep_sf"/>
</dbReference>
<evidence type="ECO:0000256" key="4">
    <source>
        <dbReference type="ARBA" id="ARBA00022786"/>
    </source>
</evidence>
<name>A0AAW1J7K9_SAPOF</name>
<keyword evidence="5 8" id="KW-0378">Hydrolase</keyword>
<dbReference type="PROSITE" id="PS50235">
    <property type="entry name" value="USP_3"/>
    <property type="match status" value="1"/>
</dbReference>
<comment type="catalytic activity">
    <reaction evidence="1 8">
        <text>Thiol-dependent hydrolysis of ester, thioester, amide, peptide and isopeptide bonds formed by the C-terminal Gly of ubiquitin (a 76-residue protein attached to proteins as an intracellular targeting signal).</text>
        <dbReference type="EC" id="3.4.19.12"/>
    </reaction>
</comment>
<evidence type="ECO:0000259" key="10">
    <source>
        <dbReference type="PROSITE" id="PS50235"/>
    </source>
</evidence>
<dbReference type="InterPro" id="IPR050164">
    <property type="entry name" value="Peptidase_C19"/>
</dbReference>
<dbReference type="PANTHER" id="PTHR24006:SF747">
    <property type="entry name" value="UBIQUITIN CARBOXYL-TERMINAL HYDROLASE 20"/>
    <property type="match status" value="1"/>
</dbReference>
<sequence>MCSSLVEEDQTLINSTTLICAKSAEIKPVEVKKLSETMAGLLGYPSIDRCNSGEIIAAQVTETLVIGEIAENAEDEKPVLGFSNSGESSGGCSTIVEDNPQIGKTLEEIPETNQSENSISDCGEIGGSIDSPKFAKTLEKTPKFAQDDVSGVEDVHELAESADEDIDRFRRPYYMEGERQSCRIYGPRIKNTRNDFMDNEDELYRVGAGLYNLGNTCFMNVVMQCFTHTVPLVQLLLSLKNEASCHGNDEFCVLCAVRHQIEDSLAFSGKIISPSNLVDNLSNISSCFQRYQQEDAHEFLQCLLDKLDNNWSKHESSDSLVKQVFGGRLVSQLRCRKCGYHSDNYEPMNDLSLEIDDVDDLESAFKSFTKVENLEDTTICDRCNEKVQREKRLLLDQAPPVAAFHLKRFKSDGFSVEKIDKMVEYPLELDLSPYTKDATDDNEKLKYELYGFVVHVGFSSTSGHYYCYIRTSPDEWHRFDDSKVTKVCEKTALNQEAYILFYARKGTPWFSGLLDKWKAQLEAKSSISPKSVLESTNLPSTSFHVGAFDERDATAVIDAEPLCCVRPDDVDMHDHTAAQEPSTCVNYGEDVAGENKKDETGKINLEKLFESDDENQFPGEPKVDVKFDLSTPDTPGSPGLYTDNDEEPTTDVSYQIQVAHIKSQKKASASSAAKKTVRDAKQDMERKEAAKYVKTSSMPIGRRQMLMAAINSSSTSDKQSKKRRKQSSSLTHKHTPSKRVKISPKRRAVAANV</sequence>
<dbReference type="InterPro" id="IPR018200">
    <property type="entry name" value="USP_CS"/>
</dbReference>
<dbReference type="AlphaFoldDB" id="A0AAW1J7K9"/>
<dbReference type="EMBL" id="JBDFQZ010000008">
    <property type="protein sequence ID" value="KAK9698937.1"/>
    <property type="molecule type" value="Genomic_DNA"/>
</dbReference>
<comment type="similarity">
    <text evidence="2 8">Belongs to the peptidase C19 family.</text>
</comment>
<proteinExistence type="inferred from homology"/>
<evidence type="ECO:0000256" key="8">
    <source>
        <dbReference type="RuleBase" id="RU366025"/>
    </source>
</evidence>
<evidence type="ECO:0000256" key="6">
    <source>
        <dbReference type="ARBA" id="ARBA00022807"/>
    </source>
</evidence>
<accession>A0AAW1J7K9</accession>
<keyword evidence="12" id="KW-1185">Reference proteome</keyword>
<comment type="function">
    <text evidence="7 8">Recognizes and hydrolyzes the peptide bond at the C-terminal Gly of ubiquitin. Involved in the processing of poly-ubiquitin precursors as well as that of ubiquitinated proteins.</text>
</comment>
<dbReference type="PANTHER" id="PTHR24006">
    <property type="entry name" value="UBIQUITIN CARBOXYL-TERMINAL HYDROLASE"/>
    <property type="match status" value="1"/>
</dbReference>
<dbReference type="FunFam" id="3.90.70.10:FF:000116">
    <property type="entry name" value="Ubiquitin carboxyl-terminal hydrolase 20"/>
    <property type="match status" value="1"/>
</dbReference>
<dbReference type="SUPFAM" id="SSF54001">
    <property type="entry name" value="Cysteine proteinases"/>
    <property type="match status" value="1"/>
</dbReference>
<evidence type="ECO:0000313" key="11">
    <source>
        <dbReference type="EMBL" id="KAK9698937.1"/>
    </source>
</evidence>
<dbReference type="InterPro" id="IPR028889">
    <property type="entry name" value="USP"/>
</dbReference>